<evidence type="ECO:0000313" key="6">
    <source>
        <dbReference type="EMBL" id="MED6188453.1"/>
    </source>
</evidence>
<organism evidence="6 7">
    <name type="scientific">Stylosanthes scabra</name>
    <dbReference type="NCBI Taxonomy" id="79078"/>
    <lineage>
        <taxon>Eukaryota</taxon>
        <taxon>Viridiplantae</taxon>
        <taxon>Streptophyta</taxon>
        <taxon>Embryophyta</taxon>
        <taxon>Tracheophyta</taxon>
        <taxon>Spermatophyta</taxon>
        <taxon>Magnoliopsida</taxon>
        <taxon>eudicotyledons</taxon>
        <taxon>Gunneridae</taxon>
        <taxon>Pentapetalae</taxon>
        <taxon>rosids</taxon>
        <taxon>fabids</taxon>
        <taxon>Fabales</taxon>
        <taxon>Fabaceae</taxon>
        <taxon>Papilionoideae</taxon>
        <taxon>50 kb inversion clade</taxon>
        <taxon>dalbergioids sensu lato</taxon>
        <taxon>Dalbergieae</taxon>
        <taxon>Pterocarpus clade</taxon>
        <taxon>Stylosanthes</taxon>
    </lineage>
</organism>
<dbReference type="PANTHER" id="PTHR30502:SF0">
    <property type="entry name" value="PHOSPHOENOLPYRUVATE CARBOXYLASE FAMILY PROTEIN"/>
    <property type="match status" value="1"/>
</dbReference>
<sequence length="343" mass="37215">MEFETNYHINGNGNLNGNGNTKLNGNGNTNKDNGISNGNGNGNDIHQRNTNGHHHNKNANNHAVYEAVNQVIATVNQPKSIKARLQDGDCLYGMSFLSFCPTMVEIAGWSGYDFVILDLEHGFGGISEGLRCIHALTAANTLVIVRVPELSHVWVKKVLDLGPQGIIFPLVDGPESAKKAVSYCRYPPNGVRGVATPIVRASRFGIDESYAKKYEKDLLILCQVETAEAVENVEGIASVDGVDGIMVGPLDLSASVGCMHDPRNEKVREMMSKIESTVLGMKRKEGGGPYLAGFAMPFDGPDQFRSRGYKLIRGVTDVGLFKNACVGDVSKFNMNKKAYNGEH</sequence>
<dbReference type="PANTHER" id="PTHR30502">
    <property type="entry name" value="2-KETO-3-DEOXY-L-RHAMNONATE ALDOLASE"/>
    <property type="match status" value="1"/>
</dbReference>
<gene>
    <name evidence="6" type="ORF">PIB30_086100</name>
</gene>
<reference evidence="6 7" key="1">
    <citation type="journal article" date="2023" name="Plants (Basel)">
        <title>Bridging the Gap: Combining Genomics and Transcriptomics Approaches to Understand Stylosanthes scabra, an Orphan Legume from the Brazilian Caatinga.</title>
        <authorList>
            <person name="Ferreira-Neto J.R.C."/>
            <person name="da Silva M.D."/>
            <person name="Binneck E."/>
            <person name="de Melo N.F."/>
            <person name="da Silva R.H."/>
            <person name="de Melo A.L.T.M."/>
            <person name="Pandolfi V."/>
            <person name="Bustamante F.O."/>
            <person name="Brasileiro-Vidal A.C."/>
            <person name="Benko-Iseppon A.M."/>
        </authorList>
    </citation>
    <scope>NUCLEOTIDE SEQUENCE [LARGE SCALE GENOMIC DNA]</scope>
    <source>
        <tissue evidence="6">Leaves</tissue>
    </source>
</reference>
<protein>
    <recommendedName>
        <fullName evidence="5">HpcH/HpaI aldolase/citrate lyase domain-containing protein</fullName>
    </recommendedName>
</protein>
<accession>A0ABU6WWD8</accession>
<dbReference type="EMBL" id="JASCZI010182704">
    <property type="protein sequence ID" value="MED6188453.1"/>
    <property type="molecule type" value="Genomic_DNA"/>
</dbReference>
<dbReference type="SUPFAM" id="SSF51621">
    <property type="entry name" value="Phosphoenolpyruvate/pyruvate domain"/>
    <property type="match status" value="1"/>
</dbReference>
<evidence type="ECO:0000256" key="3">
    <source>
        <dbReference type="ARBA" id="ARBA00023239"/>
    </source>
</evidence>
<dbReference type="InterPro" id="IPR050251">
    <property type="entry name" value="HpcH-HpaI_aldolase"/>
</dbReference>
<keyword evidence="3" id="KW-0456">Lyase</keyword>
<dbReference type="Gene3D" id="3.20.20.60">
    <property type="entry name" value="Phosphoenolpyruvate-binding domains"/>
    <property type="match status" value="1"/>
</dbReference>
<dbReference type="Pfam" id="PF03328">
    <property type="entry name" value="HpcH_HpaI"/>
    <property type="match status" value="1"/>
</dbReference>
<feature type="compositionally biased region" description="Low complexity" evidence="4">
    <location>
        <begin position="10"/>
        <end position="44"/>
    </location>
</feature>
<feature type="domain" description="HpcH/HpaI aldolase/citrate lyase" evidence="5">
    <location>
        <begin position="97"/>
        <end position="324"/>
    </location>
</feature>
<evidence type="ECO:0000259" key="5">
    <source>
        <dbReference type="Pfam" id="PF03328"/>
    </source>
</evidence>
<dbReference type="Proteomes" id="UP001341840">
    <property type="component" value="Unassembled WGS sequence"/>
</dbReference>
<evidence type="ECO:0000256" key="4">
    <source>
        <dbReference type="SAM" id="MobiDB-lite"/>
    </source>
</evidence>
<keyword evidence="2" id="KW-0479">Metal-binding</keyword>
<dbReference type="InterPro" id="IPR005000">
    <property type="entry name" value="Aldolase/citrate-lyase_domain"/>
</dbReference>
<keyword evidence="7" id="KW-1185">Reference proteome</keyword>
<name>A0ABU6WWD8_9FABA</name>
<feature type="region of interest" description="Disordered" evidence="4">
    <location>
        <begin position="1"/>
        <end position="58"/>
    </location>
</feature>
<dbReference type="InterPro" id="IPR015813">
    <property type="entry name" value="Pyrv/PenolPyrv_kinase-like_dom"/>
</dbReference>
<comment type="caution">
    <text evidence="6">The sequence shown here is derived from an EMBL/GenBank/DDBJ whole genome shotgun (WGS) entry which is preliminary data.</text>
</comment>
<evidence type="ECO:0000256" key="2">
    <source>
        <dbReference type="ARBA" id="ARBA00022723"/>
    </source>
</evidence>
<evidence type="ECO:0000256" key="1">
    <source>
        <dbReference type="ARBA" id="ARBA00005568"/>
    </source>
</evidence>
<comment type="similarity">
    <text evidence="1">Belongs to the HpcH/HpaI aldolase family.</text>
</comment>
<dbReference type="InterPro" id="IPR040442">
    <property type="entry name" value="Pyrv_kinase-like_dom_sf"/>
</dbReference>
<evidence type="ECO:0000313" key="7">
    <source>
        <dbReference type="Proteomes" id="UP001341840"/>
    </source>
</evidence>
<proteinExistence type="inferred from homology"/>